<dbReference type="CDD" id="cd17323">
    <property type="entry name" value="MFS_Tpo1_MDR_like"/>
    <property type="match status" value="1"/>
</dbReference>
<feature type="transmembrane region" description="Helical" evidence="6">
    <location>
        <begin position="442"/>
        <end position="459"/>
    </location>
</feature>
<keyword evidence="3 6" id="KW-1133">Transmembrane helix</keyword>
<protein>
    <submittedName>
        <fullName evidence="7">Polyamine transporter</fullName>
    </submittedName>
</protein>
<dbReference type="Gene3D" id="1.20.1250.20">
    <property type="entry name" value="MFS general substrate transporter like domains"/>
    <property type="match status" value="1"/>
</dbReference>
<dbReference type="EMBL" id="QGMK01000275">
    <property type="protein sequence ID" value="TVY82790.1"/>
    <property type="molecule type" value="Genomic_DNA"/>
</dbReference>
<feature type="transmembrane region" description="Helical" evidence="6">
    <location>
        <begin position="333"/>
        <end position="356"/>
    </location>
</feature>
<keyword evidence="2 6" id="KW-0812">Transmembrane</keyword>
<gene>
    <name evidence="7" type="primary">TPO4_0</name>
    <name evidence="7" type="ORF">LSUE1_G002251</name>
</gene>
<dbReference type="PANTHER" id="PTHR23502">
    <property type="entry name" value="MAJOR FACILITATOR SUPERFAMILY"/>
    <property type="match status" value="1"/>
</dbReference>
<proteinExistence type="predicted"/>
<feature type="transmembrane region" description="Helical" evidence="6">
    <location>
        <begin position="203"/>
        <end position="220"/>
    </location>
</feature>
<dbReference type="GO" id="GO:0015606">
    <property type="term" value="F:spermidine transmembrane transporter activity"/>
    <property type="evidence" value="ECO:0007669"/>
    <property type="project" value="TreeGrafter"/>
</dbReference>
<dbReference type="Proteomes" id="UP000469558">
    <property type="component" value="Unassembled WGS sequence"/>
</dbReference>
<dbReference type="InterPro" id="IPR011701">
    <property type="entry name" value="MFS"/>
</dbReference>
<organism evidence="7 8">
    <name type="scientific">Lachnellula suecica</name>
    <dbReference type="NCBI Taxonomy" id="602035"/>
    <lineage>
        <taxon>Eukaryota</taxon>
        <taxon>Fungi</taxon>
        <taxon>Dikarya</taxon>
        <taxon>Ascomycota</taxon>
        <taxon>Pezizomycotina</taxon>
        <taxon>Leotiomycetes</taxon>
        <taxon>Helotiales</taxon>
        <taxon>Lachnaceae</taxon>
        <taxon>Lachnellula</taxon>
    </lineage>
</organism>
<dbReference type="GO" id="GO:0005886">
    <property type="term" value="C:plasma membrane"/>
    <property type="evidence" value="ECO:0007669"/>
    <property type="project" value="TreeGrafter"/>
</dbReference>
<feature type="region of interest" description="Disordered" evidence="5">
    <location>
        <begin position="1"/>
        <end position="35"/>
    </location>
</feature>
<keyword evidence="4 6" id="KW-0472">Membrane</keyword>
<dbReference type="GO" id="GO:0000297">
    <property type="term" value="F:spermine transmembrane transporter activity"/>
    <property type="evidence" value="ECO:0007669"/>
    <property type="project" value="TreeGrafter"/>
</dbReference>
<feature type="transmembrane region" description="Helical" evidence="6">
    <location>
        <begin position="84"/>
        <end position="104"/>
    </location>
</feature>
<evidence type="ECO:0000256" key="2">
    <source>
        <dbReference type="ARBA" id="ARBA00022692"/>
    </source>
</evidence>
<sequence length="505" mass="55135">MSSKKPADIEVQVRESDSRDTPDSKTLIEDWDAPHNTENPRNWSAFKKARHIIPVALLCLSVTAGSSMITPGTFAIAYKFQVSHTAALLPLSLFVLGLAMGPMLAAPISETRGRSIVYKASMPLYMLFILGAGLSESFAGLLVCRFLAAMSGAPCLAVGAGTVADLFEPTRMAAPGAIVVMAPFLGPCKYYDNPQAGSNVNKLLLAGLGPVIGGFSATYTEYRWTQWSTIFLALFAYILVLPTQETHRKVLLKRKAQQLNLPPPEPELAPKEAVKMLLTIVLIRPIRMLASEPIVLLYSIYNAFTFSVLFAFFEAYPYYFMGEYGFEIWQSGLTFLGVGLGVLLGAVGAILVDLLVYQKIVREGGDRIKNKGPEQRLYIGMIGDLFLPIGLVWFALSAKTSIHWIVPVLAGVPFAFGNVTVFISAALYMLDVYGPLSGASAMAANGLMRYTMGAAFPLFTVQMYEKLGVKWATLLLAFVCMLMVPIPWVFYKFGPGIRKKSALAQ</sequence>
<feature type="transmembrane region" description="Helical" evidence="6">
    <location>
        <begin position="402"/>
        <end position="430"/>
    </location>
</feature>
<name>A0A8T9CFM8_9HELO</name>
<dbReference type="PANTHER" id="PTHR23502:SF182">
    <property type="entry name" value="POLYAMINE TRANSPORTER, PUTATIVE-RELATED"/>
    <property type="match status" value="1"/>
</dbReference>
<dbReference type="SUPFAM" id="SSF103473">
    <property type="entry name" value="MFS general substrate transporter"/>
    <property type="match status" value="1"/>
</dbReference>
<feature type="transmembrane region" description="Helical" evidence="6">
    <location>
        <begin position="55"/>
        <end position="78"/>
    </location>
</feature>
<evidence type="ECO:0000256" key="5">
    <source>
        <dbReference type="SAM" id="MobiDB-lite"/>
    </source>
</evidence>
<keyword evidence="8" id="KW-1185">Reference proteome</keyword>
<evidence type="ECO:0000256" key="4">
    <source>
        <dbReference type="ARBA" id="ARBA00023136"/>
    </source>
</evidence>
<dbReference type="AlphaFoldDB" id="A0A8T9CFM8"/>
<reference evidence="7 8" key="1">
    <citation type="submission" date="2018-05" db="EMBL/GenBank/DDBJ databases">
        <title>Genome sequencing and assembly of the regulated plant pathogen Lachnellula willkommii and related sister species for the development of diagnostic species identification markers.</title>
        <authorList>
            <person name="Giroux E."/>
            <person name="Bilodeau G."/>
        </authorList>
    </citation>
    <scope>NUCLEOTIDE SEQUENCE [LARGE SCALE GENOMIC DNA]</scope>
    <source>
        <strain evidence="7 8">CBS 268.59</strain>
    </source>
</reference>
<feature type="transmembrane region" description="Helical" evidence="6">
    <location>
        <begin position="172"/>
        <end position="191"/>
    </location>
</feature>
<evidence type="ECO:0000313" key="8">
    <source>
        <dbReference type="Proteomes" id="UP000469558"/>
    </source>
</evidence>
<accession>A0A8T9CFM8</accession>
<feature type="transmembrane region" description="Helical" evidence="6">
    <location>
        <begin position="377"/>
        <end position="396"/>
    </location>
</feature>
<dbReference type="OrthoDB" id="3936150at2759"/>
<dbReference type="Pfam" id="PF07690">
    <property type="entry name" value="MFS_1"/>
    <property type="match status" value="1"/>
</dbReference>
<feature type="transmembrane region" description="Helical" evidence="6">
    <location>
        <begin position="124"/>
        <end position="148"/>
    </location>
</feature>
<feature type="transmembrane region" description="Helical" evidence="6">
    <location>
        <begin position="471"/>
        <end position="491"/>
    </location>
</feature>
<feature type="transmembrane region" description="Helical" evidence="6">
    <location>
        <begin position="294"/>
        <end position="313"/>
    </location>
</feature>
<comment type="subcellular location">
    <subcellularLocation>
        <location evidence="1">Membrane</location>
        <topology evidence="1">Multi-pass membrane protein</topology>
    </subcellularLocation>
</comment>
<comment type="caution">
    <text evidence="7">The sequence shown here is derived from an EMBL/GenBank/DDBJ whole genome shotgun (WGS) entry which is preliminary data.</text>
</comment>
<evidence type="ECO:0000256" key="1">
    <source>
        <dbReference type="ARBA" id="ARBA00004141"/>
    </source>
</evidence>
<evidence type="ECO:0000256" key="6">
    <source>
        <dbReference type="SAM" id="Phobius"/>
    </source>
</evidence>
<feature type="transmembrane region" description="Helical" evidence="6">
    <location>
        <begin position="226"/>
        <end position="244"/>
    </location>
</feature>
<dbReference type="InterPro" id="IPR036259">
    <property type="entry name" value="MFS_trans_sf"/>
</dbReference>
<evidence type="ECO:0000256" key="3">
    <source>
        <dbReference type="ARBA" id="ARBA00022989"/>
    </source>
</evidence>
<evidence type="ECO:0000313" key="7">
    <source>
        <dbReference type="EMBL" id="TVY82790.1"/>
    </source>
</evidence>